<dbReference type="AlphaFoldDB" id="A0A8X6PXJ4"/>
<dbReference type="Proteomes" id="UP000887013">
    <property type="component" value="Unassembled WGS sequence"/>
</dbReference>
<gene>
    <name evidence="1" type="ORF">NPIL_435581</name>
</gene>
<sequence>MLFYFLPSLLNDRRIKIKEQNNRCFVPGLHEGGVESKSVFVYASAKSRSPDSKMTNTILTKVFASPLTFHPEEFVLRSNMNYCHRRGEMKFGKAEVSFRTTHRYECLKV</sequence>
<reference evidence="1" key="1">
    <citation type="submission" date="2020-08" db="EMBL/GenBank/DDBJ databases">
        <title>Multicomponent nature underlies the extraordinary mechanical properties of spider dragline silk.</title>
        <authorList>
            <person name="Kono N."/>
            <person name="Nakamura H."/>
            <person name="Mori M."/>
            <person name="Yoshida Y."/>
            <person name="Ohtoshi R."/>
            <person name="Malay A.D."/>
            <person name="Moran D.A.P."/>
            <person name="Tomita M."/>
            <person name="Numata K."/>
            <person name="Arakawa K."/>
        </authorList>
    </citation>
    <scope>NUCLEOTIDE SEQUENCE</scope>
</reference>
<dbReference type="EMBL" id="BMAW01024627">
    <property type="protein sequence ID" value="GFT88661.1"/>
    <property type="molecule type" value="Genomic_DNA"/>
</dbReference>
<comment type="caution">
    <text evidence="1">The sequence shown here is derived from an EMBL/GenBank/DDBJ whole genome shotgun (WGS) entry which is preliminary data.</text>
</comment>
<accession>A0A8X6PXJ4</accession>
<name>A0A8X6PXJ4_NEPPI</name>
<keyword evidence="2" id="KW-1185">Reference proteome</keyword>
<evidence type="ECO:0000313" key="1">
    <source>
        <dbReference type="EMBL" id="GFT88661.1"/>
    </source>
</evidence>
<protein>
    <submittedName>
        <fullName evidence="1">Uncharacterized protein</fullName>
    </submittedName>
</protein>
<organism evidence="1 2">
    <name type="scientific">Nephila pilipes</name>
    <name type="common">Giant wood spider</name>
    <name type="synonym">Nephila maculata</name>
    <dbReference type="NCBI Taxonomy" id="299642"/>
    <lineage>
        <taxon>Eukaryota</taxon>
        <taxon>Metazoa</taxon>
        <taxon>Ecdysozoa</taxon>
        <taxon>Arthropoda</taxon>
        <taxon>Chelicerata</taxon>
        <taxon>Arachnida</taxon>
        <taxon>Araneae</taxon>
        <taxon>Araneomorphae</taxon>
        <taxon>Entelegynae</taxon>
        <taxon>Araneoidea</taxon>
        <taxon>Nephilidae</taxon>
        <taxon>Nephila</taxon>
    </lineage>
</organism>
<evidence type="ECO:0000313" key="2">
    <source>
        <dbReference type="Proteomes" id="UP000887013"/>
    </source>
</evidence>
<proteinExistence type="predicted"/>